<dbReference type="AlphaFoldDB" id="A0A7C9VMX7"/>
<comment type="caution">
    <text evidence="1">The sequence shown here is derived from an EMBL/GenBank/DDBJ whole genome shotgun (WGS) entry which is preliminary data.</text>
</comment>
<dbReference type="Proteomes" id="UP000480266">
    <property type="component" value="Unassembled WGS sequence"/>
</dbReference>
<protein>
    <submittedName>
        <fullName evidence="1">Uncharacterized protein</fullName>
    </submittedName>
</protein>
<name>A0A7C9VMX7_9BRAD</name>
<gene>
    <name evidence="1" type="ORF">G4V63_13085</name>
</gene>
<proteinExistence type="predicted"/>
<sequence length="81" mass="9356">MQDQTVDQTSELDHLLNAYKTALESWIGSIKHEEALVSGNHTVTELDQWEAAHFTEEDMRAKAKDAKKQYEDALRQKFFGM</sequence>
<dbReference type="EMBL" id="JAAMRR010000688">
    <property type="protein sequence ID" value="NGX96113.1"/>
    <property type="molecule type" value="Genomic_DNA"/>
</dbReference>
<keyword evidence="2" id="KW-1185">Reference proteome</keyword>
<reference evidence="1" key="1">
    <citation type="submission" date="2020-02" db="EMBL/GenBank/DDBJ databases">
        <title>Draft genome sequence of Candidatus Afipia apatlaquensis IBT-C3, a potential strain for decolorization of textile dyes.</title>
        <authorList>
            <person name="Sanchez-Reyes A."/>
            <person name="Breton-Deval L."/>
            <person name="Mangelson H."/>
            <person name="Sanchez-Flores A."/>
        </authorList>
    </citation>
    <scope>NUCLEOTIDE SEQUENCE [LARGE SCALE GENOMIC DNA]</scope>
    <source>
        <strain evidence="1">IBT-C3</strain>
    </source>
</reference>
<evidence type="ECO:0000313" key="2">
    <source>
        <dbReference type="Proteomes" id="UP000480266"/>
    </source>
</evidence>
<evidence type="ECO:0000313" key="1">
    <source>
        <dbReference type="EMBL" id="NGX96113.1"/>
    </source>
</evidence>
<accession>A0A7C9VMX7</accession>
<organism evidence="1 2">
    <name type="scientific">Candidatus Afipia apatlaquensis</name>
    <dbReference type="NCBI Taxonomy" id="2712852"/>
    <lineage>
        <taxon>Bacteria</taxon>
        <taxon>Pseudomonadati</taxon>
        <taxon>Pseudomonadota</taxon>
        <taxon>Alphaproteobacteria</taxon>
        <taxon>Hyphomicrobiales</taxon>
        <taxon>Nitrobacteraceae</taxon>
        <taxon>Afipia</taxon>
    </lineage>
</organism>